<feature type="transmembrane region" description="Helical" evidence="1">
    <location>
        <begin position="168"/>
        <end position="188"/>
    </location>
</feature>
<feature type="transmembrane region" description="Helical" evidence="1">
    <location>
        <begin position="96"/>
        <end position="117"/>
    </location>
</feature>
<keyword evidence="3" id="KW-1185">Reference proteome</keyword>
<keyword evidence="1" id="KW-0472">Membrane</keyword>
<keyword evidence="1" id="KW-1133">Transmembrane helix</keyword>
<evidence type="ECO:0000313" key="2">
    <source>
        <dbReference type="EMBL" id="PWZ00394.1"/>
    </source>
</evidence>
<sequence>MVLAFSLLPILALGNTVPTFLPHRYVWNRETENRNHHLLSDTIYPSLGSTCQPVRRAKPSSSTASQLGKRLGVSTVPSSRTLCSLSLTHLHLRDSVPLALLFSLLSTLSVTLATRCLDCIGSPSNQRSARYLYLCLLAFFSCLSDCWWCYHLQRPYLAWLGLVQGSRQIPLCATHAFLALVSTLLCCLGSARRPMLKICQAPLPLCQNSSLAL</sequence>
<gene>
    <name evidence="2" type="ORF">BCV70DRAFT_94711</name>
</gene>
<protein>
    <submittedName>
        <fullName evidence="2">Uncharacterized protein</fullName>
    </submittedName>
</protein>
<dbReference type="InParanoid" id="A0A317XPV1"/>
<accession>A0A317XPV1</accession>
<evidence type="ECO:0000256" key="1">
    <source>
        <dbReference type="SAM" id="Phobius"/>
    </source>
</evidence>
<evidence type="ECO:0000313" key="3">
    <source>
        <dbReference type="Proteomes" id="UP000246740"/>
    </source>
</evidence>
<organism evidence="2 3">
    <name type="scientific">Testicularia cyperi</name>
    <dbReference type="NCBI Taxonomy" id="1882483"/>
    <lineage>
        <taxon>Eukaryota</taxon>
        <taxon>Fungi</taxon>
        <taxon>Dikarya</taxon>
        <taxon>Basidiomycota</taxon>
        <taxon>Ustilaginomycotina</taxon>
        <taxon>Ustilaginomycetes</taxon>
        <taxon>Ustilaginales</taxon>
        <taxon>Anthracoideaceae</taxon>
        <taxon>Testicularia</taxon>
    </lineage>
</organism>
<dbReference type="AlphaFoldDB" id="A0A317XPV1"/>
<feature type="transmembrane region" description="Helical" evidence="1">
    <location>
        <begin position="129"/>
        <end position="148"/>
    </location>
</feature>
<dbReference type="EMBL" id="KZ819192">
    <property type="protein sequence ID" value="PWZ00394.1"/>
    <property type="molecule type" value="Genomic_DNA"/>
</dbReference>
<name>A0A317XPV1_9BASI</name>
<keyword evidence="1" id="KW-0812">Transmembrane</keyword>
<proteinExistence type="predicted"/>
<dbReference type="Proteomes" id="UP000246740">
    <property type="component" value="Unassembled WGS sequence"/>
</dbReference>
<reference evidence="2 3" key="1">
    <citation type="journal article" date="2018" name="Mol. Biol. Evol.">
        <title>Broad Genomic Sampling Reveals a Smut Pathogenic Ancestry of the Fungal Clade Ustilaginomycotina.</title>
        <authorList>
            <person name="Kijpornyongpan T."/>
            <person name="Mondo S.J."/>
            <person name="Barry K."/>
            <person name="Sandor L."/>
            <person name="Lee J."/>
            <person name="Lipzen A."/>
            <person name="Pangilinan J."/>
            <person name="LaButti K."/>
            <person name="Hainaut M."/>
            <person name="Henrissat B."/>
            <person name="Grigoriev I.V."/>
            <person name="Spatafora J.W."/>
            <person name="Aime M.C."/>
        </authorList>
    </citation>
    <scope>NUCLEOTIDE SEQUENCE [LARGE SCALE GENOMIC DNA]</scope>
    <source>
        <strain evidence="2 3">MCA 3645</strain>
    </source>
</reference>